<comment type="caution">
    <text evidence="2">The sequence shown here is derived from an EMBL/GenBank/DDBJ whole genome shotgun (WGS) entry which is preliminary data.</text>
</comment>
<name>A0AAW5EBZ8_9BACI</name>
<evidence type="ECO:0000313" key="3">
    <source>
        <dbReference type="Proteomes" id="UP001431131"/>
    </source>
</evidence>
<keyword evidence="1" id="KW-0472">Membrane</keyword>
<feature type="transmembrane region" description="Helical" evidence="1">
    <location>
        <begin position="176"/>
        <end position="194"/>
    </location>
</feature>
<accession>A0AAW5EBZ8</accession>
<evidence type="ECO:0000256" key="1">
    <source>
        <dbReference type="SAM" id="Phobius"/>
    </source>
</evidence>
<feature type="transmembrane region" description="Helical" evidence="1">
    <location>
        <begin position="293"/>
        <end position="311"/>
    </location>
</feature>
<organism evidence="2 3">
    <name type="scientific">Fredinandcohnia quinoae</name>
    <dbReference type="NCBI Taxonomy" id="2918902"/>
    <lineage>
        <taxon>Bacteria</taxon>
        <taxon>Bacillati</taxon>
        <taxon>Bacillota</taxon>
        <taxon>Bacilli</taxon>
        <taxon>Bacillales</taxon>
        <taxon>Bacillaceae</taxon>
        <taxon>Fredinandcohnia</taxon>
    </lineage>
</organism>
<dbReference type="PANTHER" id="PTHR39177">
    <property type="entry name" value="ABC TRANSPORTER PERMEASE YTRC-RELATED"/>
    <property type="match status" value="1"/>
</dbReference>
<dbReference type="Pfam" id="PF13346">
    <property type="entry name" value="ABC2_membrane_5"/>
    <property type="match status" value="1"/>
</dbReference>
<dbReference type="PANTHER" id="PTHR39177:SF1">
    <property type="entry name" value="ABC TRANSPORTER PERMEASE YTRC-RELATED"/>
    <property type="match status" value="1"/>
</dbReference>
<dbReference type="EMBL" id="JAKTTI010000031">
    <property type="protein sequence ID" value="MCH1626981.1"/>
    <property type="molecule type" value="Genomic_DNA"/>
</dbReference>
<feature type="transmembrane region" description="Helical" evidence="1">
    <location>
        <begin position="252"/>
        <end position="272"/>
    </location>
</feature>
<dbReference type="Proteomes" id="UP001431131">
    <property type="component" value="Unassembled WGS sequence"/>
</dbReference>
<dbReference type="InterPro" id="IPR025699">
    <property type="entry name" value="ABC2_memb-like"/>
</dbReference>
<evidence type="ECO:0000313" key="2">
    <source>
        <dbReference type="EMBL" id="MCH1626981.1"/>
    </source>
</evidence>
<feature type="transmembrane region" description="Helical" evidence="1">
    <location>
        <begin position="65"/>
        <end position="83"/>
    </location>
</feature>
<protein>
    <submittedName>
        <fullName evidence="2">ABC-2 transporter permease</fullName>
    </submittedName>
</protein>
<dbReference type="InterPro" id="IPR053046">
    <property type="entry name" value="ABC-5_transporter"/>
</dbReference>
<dbReference type="AlphaFoldDB" id="A0AAW5EBZ8"/>
<keyword evidence="1" id="KW-0812">Transmembrane</keyword>
<keyword evidence="1" id="KW-1133">Transmembrane helix</keyword>
<reference evidence="2" key="1">
    <citation type="submission" date="2022-02" db="EMBL/GenBank/DDBJ databases">
        <title>Fredinandcohnia quinoae sp. nov. isolated from Chenopodium quinoa seeds.</title>
        <authorList>
            <person name="Saati-Santamaria Z."/>
            <person name="Flores-Felix J.D."/>
            <person name="Igual J.M."/>
            <person name="Velazquez E."/>
            <person name="Garcia-Fraile P."/>
            <person name="Martinez-Molina E."/>
        </authorList>
    </citation>
    <scope>NUCLEOTIDE SEQUENCE</scope>
    <source>
        <strain evidence="2">SECRCQ15</strain>
    </source>
</reference>
<keyword evidence="3" id="KW-1185">Reference proteome</keyword>
<feature type="transmembrane region" description="Helical" evidence="1">
    <location>
        <begin position="146"/>
        <end position="169"/>
    </location>
</feature>
<feature type="transmembrane region" description="Helical" evidence="1">
    <location>
        <begin position="104"/>
        <end position="134"/>
    </location>
</feature>
<sequence length="354" mass="40786">MFNKALWMRNYKQSKFVIWGFWLVSLYFAYKFYNITEETEYSLANWAKWGNSDPYQFNFGNYFEIPVFQMLLIVTLATVLVGLERSNQSMDFTLSLPFKRKDIFFAKWVFGVVHIFAAVTVSIIISIIILITSVVHDYLPVTAFGYYYIVSLITLIGAYSFSLLIGFIGASIVSQFAFSIIFLALPYGLYNLIYQGFKYHYQAFTGNYFSYPGKLQEIDHLFENLSFPTHLFELDNDIQNIFVWKWSDYSNLYLLIVPIAVTVLSLLFTSILSKKMQSENNGKVLAYEKLQPYLKAGVFICFYLFGGMLVGGSSHRYDEVPSLLPYHLGGLGFSILAYFIVSKLSGLRLQFGKK</sequence>
<proteinExistence type="predicted"/>
<dbReference type="RefSeq" id="WP_240256898.1">
    <property type="nucleotide sequence ID" value="NZ_JAKTTI010000031.1"/>
</dbReference>
<feature type="transmembrane region" description="Helical" evidence="1">
    <location>
        <begin position="323"/>
        <end position="341"/>
    </location>
</feature>
<gene>
    <name evidence="2" type="ORF">MJG50_16730</name>
</gene>
<feature type="transmembrane region" description="Helical" evidence="1">
    <location>
        <begin position="16"/>
        <end position="33"/>
    </location>
</feature>